<organism evidence="19 20">
    <name type="scientific">OM182 bacterium MED-G28</name>
    <dbReference type="NCBI Taxonomy" id="1986256"/>
    <lineage>
        <taxon>Bacteria</taxon>
        <taxon>Pseudomonadati</taxon>
        <taxon>Pseudomonadota</taxon>
        <taxon>Gammaproteobacteria</taxon>
        <taxon>OMG group</taxon>
        <taxon>OM182 clade</taxon>
    </lineage>
</organism>
<proteinExistence type="inferred from homology"/>
<evidence type="ECO:0000256" key="3">
    <source>
        <dbReference type="ARBA" id="ARBA00007630"/>
    </source>
</evidence>
<comment type="similarity">
    <text evidence="3 15 17">Belongs to the RNA methyltransferase TrmD family.</text>
</comment>
<keyword evidence="9 15" id="KW-0808">Transferase</keyword>
<keyword evidence="8 15" id="KW-0489">Methyltransferase</keyword>
<dbReference type="PIRSF" id="PIRSF000386">
    <property type="entry name" value="tRNA_mtase"/>
    <property type="match status" value="1"/>
</dbReference>
<dbReference type="PANTHER" id="PTHR46417:SF1">
    <property type="entry name" value="TRNA (GUANINE-N(1)-)-METHYLTRANSFERASE"/>
    <property type="match status" value="1"/>
</dbReference>
<dbReference type="FunFam" id="1.10.1270.20:FF:000001">
    <property type="entry name" value="tRNA (guanine-N(1)-)-methyltransferase"/>
    <property type="match status" value="1"/>
</dbReference>
<feature type="binding site" evidence="15 16">
    <location>
        <begin position="136"/>
        <end position="141"/>
    </location>
    <ligand>
        <name>S-adenosyl-L-methionine</name>
        <dbReference type="ChEBI" id="CHEBI:59789"/>
    </ligand>
</feature>
<dbReference type="InterPro" id="IPR002649">
    <property type="entry name" value="tRNA_m1G_MeTrfase_TrmD"/>
</dbReference>
<sequence length="249" mass="27604">MQVNVVTLFPEMFAAITEWGISGRAVKQGLVSLGFYNPRDYTKDKHRTVDDKPFGGGPGMLMKTEPLISAIHAAKHGLHGHQQDTKVVYLSPQGRHVTNQDIIDLASLERLALVCGRYQGIDNRVIESEIDEELSLGDFVISGGELAAMALIDAIIRFQPGALGDDGSAQQDSFSSGLLHCPEYTRPQVVAGKEVPKVLLSGDHRAIDRWRLKQSLGATWLKRPDLIDRNKLSNDQQEILDQFINEYQT</sequence>
<evidence type="ECO:0000256" key="17">
    <source>
        <dbReference type="RuleBase" id="RU003464"/>
    </source>
</evidence>
<evidence type="ECO:0000256" key="4">
    <source>
        <dbReference type="ARBA" id="ARBA00011738"/>
    </source>
</evidence>
<gene>
    <name evidence="15 19" type="primary">trmD</name>
    <name evidence="19" type="ORF">CNF02_09360</name>
</gene>
<dbReference type="InterPro" id="IPR029028">
    <property type="entry name" value="Alpha/beta_knot_MTases"/>
</dbReference>
<evidence type="ECO:0000313" key="20">
    <source>
        <dbReference type="Proteomes" id="UP000219329"/>
    </source>
</evidence>
<dbReference type="EC" id="2.1.1.228" evidence="5 15"/>
<dbReference type="GO" id="GO:0002939">
    <property type="term" value="P:tRNA N1-guanine methylation"/>
    <property type="evidence" value="ECO:0007669"/>
    <property type="project" value="TreeGrafter"/>
</dbReference>
<protein>
    <recommendedName>
        <fullName evidence="6 15">tRNA (guanine-N(1)-)-methyltransferase</fullName>
        <ecNumber evidence="5 15">2.1.1.228</ecNumber>
    </recommendedName>
    <alternativeName>
        <fullName evidence="12 15">M1G-methyltransferase</fullName>
    </alternativeName>
    <alternativeName>
        <fullName evidence="13 15">tRNA [GM37] methyltransferase</fullName>
    </alternativeName>
</protein>
<dbReference type="InterPro" id="IPR029026">
    <property type="entry name" value="tRNA_m1G_MTases_N"/>
</dbReference>
<accession>A0A2A5WA32</accession>
<comment type="caution">
    <text evidence="19">The sequence shown here is derived from an EMBL/GenBank/DDBJ whole genome shotgun (WGS) entry which is preliminary data.</text>
</comment>
<evidence type="ECO:0000256" key="14">
    <source>
        <dbReference type="ARBA" id="ARBA00047783"/>
    </source>
</evidence>
<feature type="binding site" evidence="15 16">
    <location>
        <position position="116"/>
    </location>
    <ligand>
        <name>S-adenosyl-L-methionine</name>
        <dbReference type="ChEBI" id="CHEBI:59789"/>
    </ligand>
</feature>
<evidence type="ECO:0000256" key="11">
    <source>
        <dbReference type="ARBA" id="ARBA00022694"/>
    </source>
</evidence>
<dbReference type="EMBL" id="NTJZ01000010">
    <property type="protein sequence ID" value="PDH33148.1"/>
    <property type="molecule type" value="Genomic_DNA"/>
</dbReference>
<evidence type="ECO:0000256" key="16">
    <source>
        <dbReference type="PIRSR" id="PIRSR000386-1"/>
    </source>
</evidence>
<dbReference type="Pfam" id="PF01746">
    <property type="entry name" value="tRNA_m1G_MT"/>
    <property type="match status" value="1"/>
</dbReference>
<dbReference type="GO" id="GO:0052906">
    <property type="term" value="F:tRNA (guanine(37)-N1)-methyltransferase activity"/>
    <property type="evidence" value="ECO:0007669"/>
    <property type="project" value="UniProtKB-UniRule"/>
</dbReference>
<keyword evidence="7 15" id="KW-0963">Cytoplasm</keyword>
<evidence type="ECO:0000259" key="18">
    <source>
        <dbReference type="Pfam" id="PF01746"/>
    </source>
</evidence>
<evidence type="ECO:0000256" key="9">
    <source>
        <dbReference type="ARBA" id="ARBA00022679"/>
    </source>
</evidence>
<name>A0A2A5WA32_9GAMM</name>
<dbReference type="NCBIfam" id="NF000648">
    <property type="entry name" value="PRK00026.1"/>
    <property type="match status" value="1"/>
</dbReference>
<feature type="domain" description="tRNA methyltransferase TRMD/TRM10-type" evidence="18">
    <location>
        <begin position="1"/>
        <end position="228"/>
    </location>
</feature>
<keyword evidence="11 15" id="KW-0819">tRNA processing</keyword>
<dbReference type="Proteomes" id="UP000219329">
    <property type="component" value="Unassembled WGS sequence"/>
</dbReference>
<dbReference type="Gene3D" id="3.40.1280.10">
    <property type="match status" value="1"/>
</dbReference>
<evidence type="ECO:0000256" key="2">
    <source>
        <dbReference type="ARBA" id="ARBA00004496"/>
    </source>
</evidence>
<evidence type="ECO:0000256" key="7">
    <source>
        <dbReference type="ARBA" id="ARBA00022490"/>
    </source>
</evidence>
<evidence type="ECO:0000256" key="10">
    <source>
        <dbReference type="ARBA" id="ARBA00022691"/>
    </source>
</evidence>
<evidence type="ECO:0000256" key="6">
    <source>
        <dbReference type="ARBA" id="ARBA00014679"/>
    </source>
</evidence>
<dbReference type="FunFam" id="3.40.1280.10:FF:000001">
    <property type="entry name" value="tRNA (guanine-N(1)-)-methyltransferase"/>
    <property type="match status" value="1"/>
</dbReference>
<dbReference type="GO" id="GO:0005829">
    <property type="term" value="C:cytosol"/>
    <property type="evidence" value="ECO:0007669"/>
    <property type="project" value="TreeGrafter"/>
</dbReference>
<dbReference type="HAMAP" id="MF_00605">
    <property type="entry name" value="TrmD"/>
    <property type="match status" value="1"/>
</dbReference>
<evidence type="ECO:0000256" key="8">
    <source>
        <dbReference type="ARBA" id="ARBA00022603"/>
    </source>
</evidence>
<evidence type="ECO:0000256" key="5">
    <source>
        <dbReference type="ARBA" id="ARBA00012807"/>
    </source>
</evidence>
<reference evidence="19 20" key="1">
    <citation type="submission" date="2017-08" db="EMBL/GenBank/DDBJ databases">
        <title>Fine stratification of microbial communities through a metagenomic profile of the photic zone.</title>
        <authorList>
            <person name="Haro-Moreno J.M."/>
            <person name="Lopez-Perez M."/>
            <person name="De La Torre J."/>
            <person name="Picazo A."/>
            <person name="Camacho A."/>
            <person name="Rodriguez-Valera F."/>
        </authorList>
    </citation>
    <scope>NUCLEOTIDE SEQUENCE [LARGE SCALE GENOMIC DNA]</scope>
    <source>
        <strain evidence="19">MED-G28</strain>
    </source>
</reference>
<dbReference type="PANTHER" id="PTHR46417">
    <property type="entry name" value="TRNA (GUANINE-N(1)-)-METHYLTRANSFERASE"/>
    <property type="match status" value="1"/>
</dbReference>
<evidence type="ECO:0000256" key="13">
    <source>
        <dbReference type="ARBA" id="ARBA00033392"/>
    </source>
</evidence>
<dbReference type="InterPro" id="IPR016009">
    <property type="entry name" value="tRNA_MeTrfase_TRMD/TRM10"/>
</dbReference>
<comment type="function">
    <text evidence="1 15 17">Specifically methylates guanosine-37 in various tRNAs.</text>
</comment>
<evidence type="ECO:0000256" key="1">
    <source>
        <dbReference type="ARBA" id="ARBA00002634"/>
    </source>
</evidence>
<evidence type="ECO:0000256" key="15">
    <source>
        <dbReference type="HAMAP-Rule" id="MF_00605"/>
    </source>
</evidence>
<dbReference type="NCBIfam" id="TIGR00088">
    <property type="entry name" value="trmD"/>
    <property type="match status" value="1"/>
</dbReference>
<keyword evidence="10 15" id="KW-0949">S-adenosyl-L-methionine</keyword>
<comment type="subcellular location">
    <subcellularLocation>
        <location evidence="2 15 17">Cytoplasm</location>
    </subcellularLocation>
</comment>
<dbReference type="SUPFAM" id="SSF75217">
    <property type="entry name" value="alpha/beta knot"/>
    <property type="match status" value="1"/>
</dbReference>
<dbReference type="Gene3D" id="1.10.1270.20">
    <property type="entry name" value="tRNA(m1g37)methyltransferase, domain 2"/>
    <property type="match status" value="1"/>
</dbReference>
<dbReference type="InterPro" id="IPR023148">
    <property type="entry name" value="tRNA_m1G_MeTrfase_C_sf"/>
</dbReference>
<evidence type="ECO:0000313" key="19">
    <source>
        <dbReference type="EMBL" id="PDH33148.1"/>
    </source>
</evidence>
<comment type="subunit">
    <text evidence="4 15 17">Homodimer.</text>
</comment>
<evidence type="ECO:0000256" key="12">
    <source>
        <dbReference type="ARBA" id="ARBA00029736"/>
    </source>
</evidence>
<comment type="catalytic activity">
    <reaction evidence="14 15 17">
        <text>guanosine(37) in tRNA + S-adenosyl-L-methionine = N(1)-methylguanosine(37) in tRNA + S-adenosyl-L-homocysteine + H(+)</text>
        <dbReference type="Rhea" id="RHEA:36899"/>
        <dbReference type="Rhea" id="RHEA-COMP:10145"/>
        <dbReference type="Rhea" id="RHEA-COMP:10147"/>
        <dbReference type="ChEBI" id="CHEBI:15378"/>
        <dbReference type="ChEBI" id="CHEBI:57856"/>
        <dbReference type="ChEBI" id="CHEBI:59789"/>
        <dbReference type="ChEBI" id="CHEBI:73542"/>
        <dbReference type="ChEBI" id="CHEBI:74269"/>
        <dbReference type="EC" id="2.1.1.228"/>
    </reaction>
</comment>
<dbReference type="AlphaFoldDB" id="A0A2A5WA32"/>
<dbReference type="CDD" id="cd18080">
    <property type="entry name" value="TrmD-like"/>
    <property type="match status" value="1"/>
</dbReference>